<dbReference type="Proteomes" id="UP001489004">
    <property type="component" value="Unassembled WGS sequence"/>
</dbReference>
<evidence type="ECO:0000256" key="6">
    <source>
        <dbReference type="ARBA" id="ARBA00052582"/>
    </source>
</evidence>
<comment type="function">
    <text evidence="8">Catalyzes the NADPH-dependent reduction of glyoxylate to glycolate as well as succinic semialdehyde (SSA) to gamma-hydroxybutyrate in vitro. May function in redox homeostasis and play a role in oxidative stress tolerance by detoxifying glyoxylate and SSA generated in glycolate metabolism and GABA metabolism, respectively.</text>
</comment>
<dbReference type="EMBL" id="JALJOR010000013">
    <property type="protein sequence ID" value="KAK9806870.1"/>
    <property type="molecule type" value="Genomic_DNA"/>
</dbReference>
<dbReference type="Gene3D" id="1.10.1040.10">
    <property type="entry name" value="N-(1-d-carboxylethyl)-l-norvaline Dehydrogenase, domain 2"/>
    <property type="match status" value="1"/>
</dbReference>
<feature type="domain" description="3-hydroxyisobutyrate dehydrogenase-like NAD-binding" evidence="11">
    <location>
        <begin position="154"/>
        <end position="273"/>
    </location>
</feature>
<dbReference type="FunFam" id="3.40.50.720:FF:000058">
    <property type="entry name" value="Putative oxidoreductase GLYR1 homolog"/>
    <property type="match status" value="1"/>
</dbReference>
<evidence type="ECO:0000256" key="8">
    <source>
        <dbReference type="ARBA" id="ARBA00056683"/>
    </source>
</evidence>
<keyword evidence="5" id="KW-0520">NAD</keyword>
<dbReference type="PIRSF" id="PIRSF000103">
    <property type="entry name" value="HIBADH"/>
    <property type="match status" value="1"/>
</dbReference>
<evidence type="ECO:0000256" key="7">
    <source>
        <dbReference type="ARBA" id="ARBA00052769"/>
    </source>
</evidence>
<dbReference type="Pfam" id="PF03446">
    <property type="entry name" value="NAD_binding_2"/>
    <property type="match status" value="1"/>
</dbReference>
<keyword evidence="2" id="KW-0521">NADP</keyword>
<evidence type="ECO:0000313" key="12">
    <source>
        <dbReference type="EMBL" id="KAK9806870.1"/>
    </source>
</evidence>
<dbReference type="InterPro" id="IPR029154">
    <property type="entry name" value="HIBADH-like_NADP-bd"/>
</dbReference>
<dbReference type="InterPro" id="IPR013328">
    <property type="entry name" value="6PGD_dom2"/>
</dbReference>
<evidence type="ECO:0000313" key="13">
    <source>
        <dbReference type="Proteomes" id="UP001489004"/>
    </source>
</evidence>
<comment type="caution">
    <text evidence="12">The sequence shown here is derived from an EMBL/GenBank/DDBJ whole genome shotgun (WGS) entry which is preliminary data.</text>
</comment>
<keyword evidence="3" id="KW-0560">Oxidoreductase</keyword>
<evidence type="ECO:0000256" key="3">
    <source>
        <dbReference type="ARBA" id="ARBA00023002"/>
    </source>
</evidence>
<dbReference type="InterPro" id="IPR036291">
    <property type="entry name" value="NAD(P)-bd_dom_sf"/>
</dbReference>
<name>A0AAW1PER5_9CHLO</name>
<organism evidence="12 13">
    <name type="scientific">[Myrmecia] bisecta</name>
    <dbReference type="NCBI Taxonomy" id="41462"/>
    <lineage>
        <taxon>Eukaryota</taxon>
        <taxon>Viridiplantae</taxon>
        <taxon>Chlorophyta</taxon>
        <taxon>core chlorophytes</taxon>
        <taxon>Trebouxiophyceae</taxon>
        <taxon>Trebouxiales</taxon>
        <taxon>Trebouxiaceae</taxon>
        <taxon>Myrmecia</taxon>
    </lineage>
</organism>
<dbReference type="InterPro" id="IPR008927">
    <property type="entry name" value="6-PGluconate_DH-like_C_sf"/>
</dbReference>
<proteinExistence type="inferred from homology"/>
<evidence type="ECO:0000259" key="10">
    <source>
        <dbReference type="Pfam" id="PF03446"/>
    </source>
</evidence>
<feature type="active site" evidence="9">
    <location>
        <position position="160"/>
    </location>
</feature>
<gene>
    <name evidence="12" type="ORF">WJX72_005566</name>
</gene>
<evidence type="ECO:0000256" key="1">
    <source>
        <dbReference type="ARBA" id="ARBA00007598"/>
    </source>
</evidence>
<reference evidence="12 13" key="1">
    <citation type="journal article" date="2024" name="Nat. Commun.">
        <title>Phylogenomics reveals the evolutionary origins of lichenization in chlorophyte algae.</title>
        <authorList>
            <person name="Puginier C."/>
            <person name="Libourel C."/>
            <person name="Otte J."/>
            <person name="Skaloud P."/>
            <person name="Haon M."/>
            <person name="Grisel S."/>
            <person name="Petersen M."/>
            <person name="Berrin J.G."/>
            <person name="Delaux P.M."/>
            <person name="Dal Grande F."/>
            <person name="Keller J."/>
        </authorList>
    </citation>
    <scope>NUCLEOTIDE SEQUENCE [LARGE SCALE GENOMIC DNA]</scope>
    <source>
        <strain evidence="12 13">SAG 2043</strain>
    </source>
</reference>
<evidence type="ECO:0000256" key="9">
    <source>
        <dbReference type="PIRSR" id="PIRSR000103-1"/>
    </source>
</evidence>
<comment type="catalytic activity">
    <reaction evidence="6">
        <text>4-hydroxybutanoate + NADP(+) = succinate semialdehyde + NADPH + H(+)</text>
        <dbReference type="Rhea" id="RHEA:26381"/>
        <dbReference type="ChEBI" id="CHEBI:15378"/>
        <dbReference type="ChEBI" id="CHEBI:16724"/>
        <dbReference type="ChEBI" id="CHEBI:57706"/>
        <dbReference type="ChEBI" id="CHEBI:57783"/>
        <dbReference type="ChEBI" id="CHEBI:58349"/>
        <dbReference type="EC" id="1.1.1.n11"/>
    </reaction>
</comment>
<dbReference type="GO" id="GO:0051287">
    <property type="term" value="F:NAD binding"/>
    <property type="evidence" value="ECO:0007669"/>
    <property type="project" value="InterPro"/>
</dbReference>
<feature type="domain" description="6-phosphogluconate dehydrogenase NADP-binding" evidence="10">
    <location>
        <begin position="1"/>
        <end position="148"/>
    </location>
</feature>
<dbReference type="GO" id="GO:0005737">
    <property type="term" value="C:cytoplasm"/>
    <property type="evidence" value="ECO:0007669"/>
    <property type="project" value="UniProtKB-ARBA"/>
</dbReference>
<dbReference type="AlphaFoldDB" id="A0AAW1PER5"/>
<dbReference type="PANTHER" id="PTHR43580">
    <property type="entry name" value="OXIDOREDUCTASE GLYR1-RELATED"/>
    <property type="match status" value="1"/>
</dbReference>
<keyword evidence="13" id="KW-1185">Reference proteome</keyword>
<dbReference type="InterPro" id="IPR006115">
    <property type="entry name" value="6PGDH_NADP-bd"/>
</dbReference>
<keyword evidence="4" id="KW-0346">Stress response</keyword>
<evidence type="ECO:0000256" key="2">
    <source>
        <dbReference type="ARBA" id="ARBA00022857"/>
    </source>
</evidence>
<dbReference type="Pfam" id="PF14833">
    <property type="entry name" value="NAD_binding_11"/>
    <property type="match status" value="1"/>
</dbReference>
<dbReference type="InterPro" id="IPR051265">
    <property type="entry name" value="HIBADH-related_NP60_sf"/>
</dbReference>
<dbReference type="FunFam" id="1.10.1040.10:FF:000016">
    <property type="entry name" value="Glyoxylate/succinic semialdehyde reductase 2"/>
    <property type="match status" value="1"/>
</dbReference>
<comment type="similarity">
    <text evidence="1">Belongs to the HIBADH-related family. NP60 subfamily.</text>
</comment>
<dbReference type="Gene3D" id="3.40.50.720">
    <property type="entry name" value="NAD(P)-binding Rossmann-like Domain"/>
    <property type="match status" value="1"/>
</dbReference>
<dbReference type="PANTHER" id="PTHR43580:SF2">
    <property type="entry name" value="CYTOKINE-LIKE NUCLEAR FACTOR N-PAC"/>
    <property type="match status" value="1"/>
</dbReference>
<dbReference type="GO" id="GO:0030267">
    <property type="term" value="F:glyoxylate reductase (NADPH) activity"/>
    <property type="evidence" value="ECO:0007669"/>
    <property type="project" value="UniProtKB-EC"/>
</dbReference>
<evidence type="ECO:0000256" key="4">
    <source>
        <dbReference type="ARBA" id="ARBA00023016"/>
    </source>
</evidence>
<dbReference type="GO" id="GO:0050661">
    <property type="term" value="F:NADP binding"/>
    <property type="evidence" value="ECO:0007669"/>
    <property type="project" value="InterPro"/>
</dbReference>
<evidence type="ECO:0000256" key="5">
    <source>
        <dbReference type="ARBA" id="ARBA00023027"/>
    </source>
</evidence>
<dbReference type="SUPFAM" id="SSF51735">
    <property type="entry name" value="NAD(P)-binding Rossmann-fold domains"/>
    <property type="match status" value="1"/>
</dbReference>
<sequence>MGLAMANNLIKAGYDLTVWNRSSDKCQPLVEAGAQAAASPKEVAEQCDIVLAMLADPAAALEVATGEAGIAAGMAQGKGYVDVSTVDAATAQEISRAIKSAGGEYLEAPVSGSKGPAEQGTLIFLTGGDRSLFDRAAPLLDVMGKRSFFLREVGNGAKMKLVVNMVMGNMMAAFAEGLTLAEKAGLSKQDVIDVVGLGAIAAPMFALKGPAMAQRKYATAFPLKHQQKDLRLALELGQEVQQPLPVAAAANELYLQAQSAGHGDADFSAVLEAVLQQ</sequence>
<accession>A0AAW1PER5</accession>
<comment type="catalytic activity">
    <reaction evidence="7">
        <text>glycolate + NADP(+) = glyoxylate + NADPH + H(+)</text>
        <dbReference type="Rhea" id="RHEA:10992"/>
        <dbReference type="ChEBI" id="CHEBI:15378"/>
        <dbReference type="ChEBI" id="CHEBI:29805"/>
        <dbReference type="ChEBI" id="CHEBI:36655"/>
        <dbReference type="ChEBI" id="CHEBI:57783"/>
        <dbReference type="ChEBI" id="CHEBI:58349"/>
        <dbReference type="EC" id="1.1.1.79"/>
    </reaction>
</comment>
<evidence type="ECO:0000259" key="11">
    <source>
        <dbReference type="Pfam" id="PF14833"/>
    </source>
</evidence>
<protein>
    <submittedName>
        <fullName evidence="12">Uncharacterized protein</fullName>
    </submittedName>
</protein>
<dbReference type="SUPFAM" id="SSF48179">
    <property type="entry name" value="6-phosphogluconate dehydrogenase C-terminal domain-like"/>
    <property type="match status" value="1"/>
</dbReference>
<dbReference type="InterPro" id="IPR015815">
    <property type="entry name" value="HIBADH-related"/>
</dbReference>